<evidence type="ECO:0000313" key="3">
    <source>
        <dbReference type="Proteomes" id="UP000612899"/>
    </source>
</evidence>
<dbReference type="AlphaFoldDB" id="A0A8J3QFG5"/>
<comment type="caution">
    <text evidence="2">The sequence shown here is derived from an EMBL/GenBank/DDBJ whole genome shotgun (WGS) entry which is preliminary data.</text>
</comment>
<dbReference type="InterPro" id="IPR023213">
    <property type="entry name" value="CAT-like_dom_sf"/>
</dbReference>
<feature type="domain" description="Condensation" evidence="1">
    <location>
        <begin position="18"/>
        <end position="446"/>
    </location>
</feature>
<keyword evidence="3" id="KW-1185">Reference proteome</keyword>
<dbReference type="CDD" id="cd19531">
    <property type="entry name" value="LCL_NRPS-like"/>
    <property type="match status" value="1"/>
</dbReference>
<dbReference type="InterPro" id="IPR001242">
    <property type="entry name" value="Condensation_dom"/>
</dbReference>
<sequence>MLLTVESAILTRPSNLAELPLTALQTRWWFLCTAYPGGSSPLVGLVHRIRGPLDVDAWRRAIDTIVNRHEILRTLFLDRGDGPVQIVGPAEGLPLEILDLRDVPAAQREQAARDLLHDRRSLSLDLQQGPLVHSCLIQLGDEDFVWSMTIHHILSDGFSLAVIDRELAALYPACRDGSPAEVAELTVQYGDFALWQSTSDTSKEEEDRAYWREQLASVPPLELKNSLPRPAQKGAPAAEIGYVIGDDLVRAIDALARATRCSRFVVLLAALNVLLSRFSDQRDFCVGIPIAGIGRTRPELAKLVGLFNNALALRARLGDEQTFKDVLLGTRDVVFDALDHQDLPWGEVVATVQAPHEPGRAQVFQAMFLHDDVEVASRLELAGLVVEEFPLPIPRILHDIMVYARPARGGLGIRFVYDTALFTPETMAALGRDFEALLREVAEEPACPAFPAR</sequence>
<dbReference type="Pfam" id="PF00668">
    <property type="entry name" value="Condensation"/>
    <property type="match status" value="1"/>
</dbReference>
<dbReference type="SUPFAM" id="SSF52777">
    <property type="entry name" value="CoA-dependent acyltransferases"/>
    <property type="match status" value="2"/>
</dbReference>
<proteinExistence type="predicted"/>
<evidence type="ECO:0000313" key="2">
    <source>
        <dbReference type="EMBL" id="GIH09047.1"/>
    </source>
</evidence>
<protein>
    <recommendedName>
        <fullName evidence="1">Condensation domain-containing protein</fullName>
    </recommendedName>
</protein>
<dbReference type="GO" id="GO:0008610">
    <property type="term" value="P:lipid biosynthetic process"/>
    <property type="evidence" value="ECO:0007669"/>
    <property type="project" value="UniProtKB-ARBA"/>
</dbReference>
<evidence type="ECO:0000259" key="1">
    <source>
        <dbReference type="Pfam" id="PF00668"/>
    </source>
</evidence>
<dbReference type="PANTHER" id="PTHR45398">
    <property type="match status" value="1"/>
</dbReference>
<dbReference type="Proteomes" id="UP000612899">
    <property type="component" value="Unassembled WGS sequence"/>
</dbReference>
<reference evidence="2" key="1">
    <citation type="submission" date="2021-01" db="EMBL/GenBank/DDBJ databases">
        <title>Whole genome shotgun sequence of Rhizocola hellebori NBRC 109834.</title>
        <authorList>
            <person name="Komaki H."/>
            <person name="Tamura T."/>
        </authorList>
    </citation>
    <scope>NUCLEOTIDE SEQUENCE</scope>
    <source>
        <strain evidence="2">NBRC 109834</strain>
    </source>
</reference>
<gene>
    <name evidence="2" type="ORF">Rhe02_71140</name>
</gene>
<dbReference type="EMBL" id="BONY01000060">
    <property type="protein sequence ID" value="GIH09047.1"/>
    <property type="molecule type" value="Genomic_DNA"/>
</dbReference>
<dbReference type="GO" id="GO:0003824">
    <property type="term" value="F:catalytic activity"/>
    <property type="evidence" value="ECO:0007669"/>
    <property type="project" value="InterPro"/>
</dbReference>
<name>A0A8J3QFG5_9ACTN</name>
<dbReference type="PANTHER" id="PTHR45398:SF1">
    <property type="entry name" value="ENZYME, PUTATIVE (JCVI)-RELATED"/>
    <property type="match status" value="1"/>
</dbReference>
<accession>A0A8J3QFG5</accession>
<dbReference type="Gene3D" id="3.30.559.30">
    <property type="entry name" value="Nonribosomal peptide synthetase, condensation domain"/>
    <property type="match status" value="1"/>
</dbReference>
<dbReference type="Gene3D" id="3.30.559.10">
    <property type="entry name" value="Chloramphenicol acetyltransferase-like domain"/>
    <property type="match status" value="1"/>
</dbReference>
<organism evidence="2 3">
    <name type="scientific">Rhizocola hellebori</name>
    <dbReference type="NCBI Taxonomy" id="1392758"/>
    <lineage>
        <taxon>Bacteria</taxon>
        <taxon>Bacillati</taxon>
        <taxon>Actinomycetota</taxon>
        <taxon>Actinomycetes</taxon>
        <taxon>Micromonosporales</taxon>
        <taxon>Micromonosporaceae</taxon>
        <taxon>Rhizocola</taxon>
    </lineage>
</organism>